<feature type="transmembrane region" description="Helical" evidence="1">
    <location>
        <begin position="6"/>
        <end position="24"/>
    </location>
</feature>
<keyword evidence="1" id="KW-1133">Transmembrane helix</keyword>
<gene>
    <name evidence="2" type="ORF">NCTC13043_00920</name>
</gene>
<proteinExistence type="predicted"/>
<dbReference type="AlphaFoldDB" id="A0A379F0Z7"/>
<feature type="transmembrane region" description="Helical" evidence="1">
    <location>
        <begin position="36"/>
        <end position="59"/>
    </location>
</feature>
<reference evidence="2 3" key="1">
    <citation type="submission" date="2018-06" db="EMBL/GenBank/DDBJ databases">
        <authorList>
            <consortium name="Pathogen Informatics"/>
            <person name="Doyle S."/>
        </authorList>
    </citation>
    <scope>NUCLEOTIDE SEQUENCE [LARGE SCALE GENOMIC DNA]</scope>
    <source>
        <strain evidence="2 3">NCTC13043</strain>
    </source>
</reference>
<keyword evidence="1" id="KW-0472">Membrane</keyword>
<sequence>MESIIANAFAIILLWLIYYAIFKYSKPLPIPSLKTLPIWAIVSILLETFAFIATVYLLLNSNFSFQPFSFCGYTVSLLSIVSCIMPLLWLSSIGIVFIVAKNSWVRKNPKYGRLILPEKFKSQHIECVSIQSVDGIVNGRGACFSSTKGYLIAKGKHKIELECFEYNIFKKSFAHNTLYSKTITIDVVPGVCYTIEALLDKKNFSVSRSLEGSK</sequence>
<organism evidence="2 3">
    <name type="scientific">Prevotella pallens</name>
    <dbReference type="NCBI Taxonomy" id="60133"/>
    <lineage>
        <taxon>Bacteria</taxon>
        <taxon>Pseudomonadati</taxon>
        <taxon>Bacteroidota</taxon>
        <taxon>Bacteroidia</taxon>
        <taxon>Bacteroidales</taxon>
        <taxon>Prevotellaceae</taxon>
        <taxon>Prevotella</taxon>
    </lineage>
</organism>
<dbReference type="EMBL" id="UGTP01000001">
    <property type="protein sequence ID" value="SUC12318.1"/>
    <property type="molecule type" value="Genomic_DNA"/>
</dbReference>
<keyword evidence="1" id="KW-0812">Transmembrane</keyword>
<evidence type="ECO:0000313" key="2">
    <source>
        <dbReference type="EMBL" id="SUC12318.1"/>
    </source>
</evidence>
<feature type="transmembrane region" description="Helical" evidence="1">
    <location>
        <begin position="79"/>
        <end position="100"/>
    </location>
</feature>
<dbReference type="Proteomes" id="UP000254235">
    <property type="component" value="Unassembled WGS sequence"/>
</dbReference>
<dbReference type="OrthoDB" id="1082880at2"/>
<evidence type="ECO:0000313" key="3">
    <source>
        <dbReference type="Proteomes" id="UP000254235"/>
    </source>
</evidence>
<protein>
    <submittedName>
        <fullName evidence="2">Uncharacterized protein</fullName>
    </submittedName>
</protein>
<evidence type="ECO:0000256" key="1">
    <source>
        <dbReference type="SAM" id="Phobius"/>
    </source>
</evidence>
<accession>A0A379F0Z7</accession>
<name>A0A379F0Z7_9BACT</name>